<keyword evidence="3" id="KW-1185">Reference proteome</keyword>
<dbReference type="Proteomes" id="UP001056535">
    <property type="component" value="Chromosome"/>
</dbReference>
<proteinExistence type="predicted"/>
<keyword evidence="1" id="KW-1133">Transmembrane helix</keyword>
<keyword evidence="1" id="KW-0812">Transmembrane</keyword>
<evidence type="ECO:0000313" key="2">
    <source>
        <dbReference type="EMBL" id="USQ77452.1"/>
    </source>
</evidence>
<feature type="transmembrane region" description="Helical" evidence="1">
    <location>
        <begin position="34"/>
        <end position="56"/>
    </location>
</feature>
<name>A0ABY4YKY8_9MICO</name>
<dbReference type="RefSeq" id="WP_252622597.1">
    <property type="nucleotide sequence ID" value="NZ_CP099490.1"/>
</dbReference>
<evidence type="ECO:0000256" key="1">
    <source>
        <dbReference type="SAM" id="Phobius"/>
    </source>
</evidence>
<reference evidence="2" key="1">
    <citation type="submission" date="2022-06" db="EMBL/GenBank/DDBJ databases">
        <title>Ornithinimicrobium JY.X270.</title>
        <authorList>
            <person name="Huang Y."/>
        </authorList>
    </citation>
    <scope>NUCLEOTIDE SEQUENCE</scope>
    <source>
        <strain evidence="2">JY.X270</strain>
    </source>
</reference>
<evidence type="ECO:0008006" key="4">
    <source>
        <dbReference type="Google" id="ProtNLM"/>
    </source>
</evidence>
<gene>
    <name evidence="2" type="ORF">NF557_05940</name>
</gene>
<sequence>MTVARPAFRGSRTAPAPRARLRVVDATPKTQSHAGFVALCITLVVAGLLSALMLNIQRAESSFVLSDLRGEQTQLHDTRVTLEAELSMKRSPETLAVEAERLGLVPSPSTAVLRLSDNEVLGVAAHVDPTDSFTVITPFVSVAQKDVARIERAIAGVVQGG</sequence>
<keyword evidence="1" id="KW-0472">Membrane</keyword>
<organism evidence="2 3">
    <name type="scientific">Ornithinimicrobium cryptoxanthini</name>
    <dbReference type="NCBI Taxonomy" id="2934161"/>
    <lineage>
        <taxon>Bacteria</taxon>
        <taxon>Bacillati</taxon>
        <taxon>Actinomycetota</taxon>
        <taxon>Actinomycetes</taxon>
        <taxon>Micrococcales</taxon>
        <taxon>Ornithinimicrobiaceae</taxon>
        <taxon>Ornithinimicrobium</taxon>
    </lineage>
</organism>
<accession>A0ABY4YKY8</accession>
<evidence type="ECO:0000313" key="3">
    <source>
        <dbReference type="Proteomes" id="UP001056535"/>
    </source>
</evidence>
<dbReference type="EMBL" id="CP099490">
    <property type="protein sequence ID" value="USQ77452.1"/>
    <property type="molecule type" value="Genomic_DNA"/>
</dbReference>
<protein>
    <recommendedName>
        <fullName evidence="4">Cell division protein FtsL</fullName>
    </recommendedName>
</protein>